<name>A0A830ESJ1_9EURY</name>
<evidence type="ECO:0000313" key="1">
    <source>
        <dbReference type="EMBL" id="GGL25940.1"/>
    </source>
</evidence>
<comment type="caution">
    <text evidence="1">The sequence shown here is derived from an EMBL/GenBank/DDBJ whole genome shotgun (WGS) entry which is preliminary data.</text>
</comment>
<reference evidence="1 2" key="1">
    <citation type="journal article" date="2019" name="Int. J. Syst. Evol. Microbiol.">
        <title>The Global Catalogue of Microorganisms (GCM) 10K type strain sequencing project: providing services to taxonomists for standard genome sequencing and annotation.</title>
        <authorList>
            <consortium name="The Broad Institute Genomics Platform"/>
            <consortium name="The Broad Institute Genome Sequencing Center for Infectious Disease"/>
            <person name="Wu L."/>
            <person name="Ma J."/>
        </authorList>
    </citation>
    <scope>NUCLEOTIDE SEQUENCE [LARGE SCALE GENOMIC DNA]</scope>
    <source>
        <strain evidence="1 2">JCM 19585</strain>
    </source>
</reference>
<organism evidence="1 2">
    <name type="scientific">Halarchaeum grantii</name>
    <dbReference type="NCBI Taxonomy" id="1193105"/>
    <lineage>
        <taxon>Archaea</taxon>
        <taxon>Methanobacteriati</taxon>
        <taxon>Methanobacteriota</taxon>
        <taxon>Stenosarchaea group</taxon>
        <taxon>Halobacteria</taxon>
        <taxon>Halobacteriales</taxon>
        <taxon>Halobacteriaceae</taxon>
    </lineage>
</organism>
<accession>A0A830ESJ1</accession>
<gene>
    <name evidence="1" type="ORF">GCM10009037_06950</name>
</gene>
<keyword evidence="2" id="KW-1185">Reference proteome</keyword>
<dbReference type="Proteomes" id="UP000628840">
    <property type="component" value="Unassembled WGS sequence"/>
</dbReference>
<protein>
    <submittedName>
        <fullName evidence="1">Uncharacterized protein</fullName>
    </submittedName>
</protein>
<dbReference type="EMBL" id="BMPF01000001">
    <property type="protein sequence ID" value="GGL25940.1"/>
    <property type="molecule type" value="Genomic_DNA"/>
</dbReference>
<evidence type="ECO:0000313" key="2">
    <source>
        <dbReference type="Proteomes" id="UP000628840"/>
    </source>
</evidence>
<dbReference type="RefSeq" id="WP_188878922.1">
    <property type="nucleotide sequence ID" value="NZ_BMPF01000001.1"/>
</dbReference>
<dbReference type="AlphaFoldDB" id="A0A830ESJ1"/>
<sequence length="116" mass="12452">MSADSESGSPFDAVDLETSRVYAHYSSNIDAGVSETGVFVTFDVNYPTVEALGIPEQTDYESTTKWIEASVVEDVDGLDALPEEDGRDSPAPCIGTLRYAPGTVVVDLDLTSEVER</sequence>
<proteinExistence type="predicted"/>